<evidence type="ECO:0000313" key="13">
    <source>
        <dbReference type="Proteomes" id="UP000654918"/>
    </source>
</evidence>
<dbReference type="PROSITE" id="PS50088">
    <property type="entry name" value="ANK_REPEAT"/>
    <property type="match status" value="1"/>
</dbReference>
<reference evidence="12" key="1">
    <citation type="journal article" date="2020" name="Phytopathology">
        <title>Genome Sequence Resources of Colletotrichum truncatum, C. plurivorum, C. musicola, and C. sojae: Four Species Pathogenic to Soybean (Glycine max).</title>
        <authorList>
            <person name="Rogerio F."/>
            <person name="Boufleur T.R."/>
            <person name="Ciampi-Guillardi M."/>
            <person name="Sukno S.A."/>
            <person name="Thon M.R."/>
            <person name="Massola Junior N.S."/>
            <person name="Baroncelli R."/>
        </authorList>
    </citation>
    <scope>NUCLEOTIDE SEQUENCE</scope>
    <source>
        <strain evidence="12">LFN00145</strain>
    </source>
</reference>
<evidence type="ECO:0000256" key="4">
    <source>
        <dbReference type="ARBA" id="ARBA00022679"/>
    </source>
</evidence>
<accession>A0A8H6N9H6</accession>
<keyword evidence="8" id="KW-0040">ANK repeat</keyword>
<comment type="caution">
    <text evidence="12">The sequence shown here is derived from an EMBL/GenBank/DDBJ whole genome shotgun (WGS) entry which is preliminary data.</text>
</comment>
<dbReference type="AlphaFoldDB" id="A0A8H6N9H6"/>
<dbReference type="InterPro" id="IPR050215">
    <property type="entry name" value="Thiolase-like_sf_Thiolase"/>
</dbReference>
<dbReference type="EMBL" id="WIGO01000179">
    <property type="protein sequence ID" value="KAF6825154.1"/>
    <property type="molecule type" value="Genomic_DNA"/>
</dbReference>
<keyword evidence="13" id="KW-1185">Reference proteome</keyword>
<evidence type="ECO:0000259" key="10">
    <source>
        <dbReference type="Pfam" id="PF00108"/>
    </source>
</evidence>
<evidence type="ECO:0000256" key="7">
    <source>
        <dbReference type="ARBA" id="ARBA00047605"/>
    </source>
</evidence>
<gene>
    <name evidence="12" type="ORF">CPLU01_10442</name>
</gene>
<evidence type="ECO:0000259" key="11">
    <source>
        <dbReference type="Pfam" id="PF02803"/>
    </source>
</evidence>
<feature type="domain" description="Thiolase C-terminal" evidence="11">
    <location>
        <begin position="294"/>
        <end position="406"/>
    </location>
</feature>
<feature type="compositionally biased region" description="Acidic residues" evidence="9">
    <location>
        <begin position="1095"/>
        <end position="1109"/>
    </location>
</feature>
<dbReference type="InterPro" id="IPR020615">
    <property type="entry name" value="Thiolase_acyl_enz_int_AS"/>
</dbReference>
<dbReference type="GO" id="GO:0005777">
    <property type="term" value="C:peroxisome"/>
    <property type="evidence" value="ECO:0007669"/>
    <property type="project" value="TreeGrafter"/>
</dbReference>
<dbReference type="PROSITE" id="PS00098">
    <property type="entry name" value="THIOLASE_1"/>
    <property type="match status" value="1"/>
</dbReference>
<dbReference type="InterPro" id="IPR002155">
    <property type="entry name" value="Thiolase"/>
</dbReference>
<dbReference type="Gene3D" id="1.25.40.20">
    <property type="entry name" value="Ankyrin repeat-containing domain"/>
    <property type="match status" value="1"/>
</dbReference>
<dbReference type="PANTHER" id="PTHR43853:SF5">
    <property type="entry name" value="ACETYL-COA C-ACETYLTRANSFERASE"/>
    <property type="match status" value="1"/>
</dbReference>
<dbReference type="InterPro" id="IPR002110">
    <property type="entry name" value="Ankyrin_rpt"/>
</dbReference>
<dbReference type="Gene3D" id="3.40.47.10">
    <property type="match status" value="2"/>
</dbReference>
<keyword evidence="5" id="KW-0630">Potassium</keyword>
<keyword evidence="6" id="KW-0012">Acyltransferase</keyword>
<dbReference type="Pfam" id="PF12796">
    <property type="entry name" value="Ank_2"/>
    <property type="match status" value="1"/>
</dbReference>
<dbReference type="InterPro" id="IPR020613">
    <property type="entry name" value="Thiolase_CS"/>
</dbReference>
<dbReference type="GO" id="GO:0010124">
    <property type="term" value="P:phenylacetate catabolic process"/>
    <property type="evidence" value="ECO:0007669"/>
    <property type="project" value="TreeGrafter"/>
</dbReference>
<comment type="cofactor">
    <cofactor evidence="1">
        <name>K(+)</name>
        <dbReference type="ChEBI" id="CHEBI:29103"/>
    </cofactor>
</comment>
<evidence type="ECO:0000256" key="9">
    <source>
        <dbReference type="SAM" id="MobiDB-lite"/>
    </source>
</evidence>
<dbReference type="SUPFAM" id="SSF48403">
    <property type="entry name" value="Ankyrin repeat"/>
    <property type="match status" value="1"/>
</dbReference>
<dbReference type="InterPro" id="IPR020616">
    <property type="entry name" value="Thiolase_N"/>
</dbReference>
<dbReference type="InterPro" id="IPR016039">
    <property type="entry name" value="Thiolase-like"/>
</dbReference>
<dbReference type="Pfam" id="PF02803">
    <property type="entry name" value="Thiolase_C"/>
    <property type="match status" value="1"/>
</dbReference>
<comment type="pathway">
    <text evidence="2">Lipid metabolism; fatty acid metabolism.</text>
</comment>
<protein>
    <submittedName>
        <fullName evidence="12">3-ketoacyl-thiolase</fullName>
    </submittedName>
</protein>
<dbReference type="SUPFAM" id="SSF53901">
    <property type="entry name" value="Thiolase-like"/>
    <property type="match status" value="2"/>
</dbReference>
<evidence type="ECO:0000313" key="12">
    <source>
        <dbReference type="EMBL" id="KAF6825154.1"/>
    </source>
</evidence>
<dbReference type="GO" id="GO:0006635">
    <property type="term" value="P:fatty acid beta-oxidation"/>
    <property type="evidence" value="ECO:0007669"/>
    <property type="project" value="TreeGrafter"/>
</dbReference>
<dbReference type="PANTHER" id="PTHR43853">
    <property type="entry name" value="3-KETOACYL-COA THIOLASE, PEROXISOMAL"/>
    <property type="match status" value="1"/>
</dbReference>
<dbReference type="CDD" id="cd00751">
    <property type="entry name" value="thiolase"/>
    <property type="match status" value="1"/>
</dbReference>
<feature type="compositionally biased region" description="Acidic residues" evidence="9">
    <location>
        <begin position="1070"/>
        <end position="1088"/>
    </location>
</feature>
<evidence type="ECO:0000256" key="3">
    <source>
        <dbReference type="ARBA" id="ARBA00010982"/>
    </source>
</evidence>
<feature type="repeat" description="ANK" evidence="8">
    <location>
        <begin position="883"/>
        <end position="921"/>
    </location>
</feature>
<organism evidence="12 13">
    <name type="scientific">Colletotrichum plurivorum</name>
    <dbReference type="NCBI Taxonomy" id="2175906"/>
    <lineage>
        <taxon>Eukaryota</taxon>
        <taxon>Fungi</taxon>
        <taxon>Dikarya</taxon>
        <taxon>Ascomycota</taxon>
        <taxon>Pezizomycotina</taxon>
        <taxon>Sordariomycetes</taxon>
        <taxon>Hypocreomycetidae</taxon>
        <taxon>Glomerellales</taxon>
        <taxon>Glomerellaceae</taxon>
        <taxon>Colletotrichum</taxon>
        <taxon>Colletotrichum orchidearum species complex</taxon>
    </lineage>
</organism>
<evidence type="ECO:0000256" key="5">
    <source>
        <dbReference type="ARBA" id="ARBA00022958"/>
    </source>
</evidence>
<name>A0A8H6N9H6_9PEZI</name>
<evidence type="ECO:0000256" key="1">
    <source>
        <dbReference type="ARBA" id="ARBA00001958"/>
    </source>
</evidence>
<comment type="similarity">
    <text evidence="3">Belongs to the thiolase-like superfamily. Thiolase family.</text>
</comment>
<dbReference type="Proteomes" id="UP000654918">
    <property type="component" value="Unassembled WGS sequence"/>
</dbReference>
<feature type="domain" description="Thiolase N-terminal" evidence="10">
    <location>
        <begin position="18"/>
        <end position="282"/>
    </location>
</feature>
<evidence type="ECO:0000256" key="2">
    <source>
        <dbReference type="ARBA" id="ARBA00004872"/>
    </source>
</evidence>
<sequence length="1109" mass="120784">MSLPKGISSVLKKAPSDVVILSSLRTPICRSNRGQLKDAYPEELLSTVLKATLEANPNLDPAQIEDVAVGVVLSELGGSKAARMAMNHVGYPNTTSLYTVNRACSSSLQSIALVASQIRSETISVGIGAGMESMTRNYGSRAIPVDAWPALKESPVKDARDCVMPMGITSENVAERYGVSRADQDAFAVRSHKNAARAREEGAFAKEIVPVTTRFQEVDKQGNKVGEEQTITVTQDDGIRATVGIEALAKLKPAFKPDGASTAGNSSQVSDGAAATLLMRRSTATELGLTDSIIGKFVSATTVGCAPDEMGIGPALAIPKLLGQLGLENKDVARWEINEAFASQAIYCLRALGLEQAYEDGKVNPDGGAIALGHPLGATGARMTSTLLHGLGRSGGEVGVVSIPPATMEVVGAVASFIAIAQALETGGKIVNVLREIPGISSEMMSLNNEPEPPDLKAARLSIEQLGKDMQAIVTRCTRAVGKDGKIKPNYMKWMWLQKDLKGCHDKTRDAKASLGLALLTLNLKQTTHNNQVVLRIEGLVMRHVTPKHGAGQLLLPAPNDIEGSELSETEEIEQEIQELSSGLEQIVVADRQRKTSKATRQGAEFDMIAFKAKLSTTGRRRTGRGTWWALFVSYDRLPLLGSIVACTEADCKGNTQTSIPTFTYQFPTWLCSRYMSLQTAMGSSIGFRLRSVRILATNVKIWSAAESRQGDLQKFIEHESVIYPDDADSAGETLLDYAINRASGEALAFLVQLWGDELGKDSFNPRWFYKAHDELRNRPDKPMEEAQALQKIISLGEETVDAAETPLHEAVGLDGSDDEVRQRVREAAEQGNLAAVKELVRLGCDFEQRDFEGLMRAAWLGRTPVVRHLLDDGCSVDAADVVGFTALHCAANPWQEPADGPAEMLRILLSAGAAVDARDQQAETALHQLARSWATKDAIKARLRVLVEADHEHLDIDGDSPWDAFIETLHTPKWALGSFRKPDTGVQHAFVALYQCTRDRNLQFDIDALKRVRQYLDDKDGRGAAAALAPLIKRKQQWKRQDKLLKMEESPWDQDSCWDWLEYEFATESSEEEEEDDCVTITDEESGSDGQGGPDEEDRGSHEDDDTL</sequence>
<dbReference type="Pfam" id="PF00108">
    <property type="entry name" value="Thiolase_N"/>
    <property type="match status" value="1"/>
</dbReference>
<dbReference type="InterPro" id="IPR036770">
    <property type="entry name" value="Ankyrin_rpt-contain_sf"/>
</dbReference>
<proteinExistence type="inferred from homology"/>
<keyword evidence="4" id="KW-0808">Transferase</keyword>
<dbReference type="GO" id="GO:0003988">
    <property type="term" value="F:acetyl-CoA C-acyltransferase activity"/>
    <property type="evidence" value="ECO:0007669"/>
    <property type="project" value="UniProtKB-EC"/>
</dbReference>
<dbReference type="PROSITE" id="PS00737">
    <property type="entry name" value="THIOLASE_2"/>
    <property type="match status" value="1"/>
</dbReference>
<feature type="region of interest" description="Disordered" evidence="9">
    <location>
        <begin position="1067"/>
        <end position="1109"/>
    </location>
</feature>
<evidence type="ECO:0000256" key="8">
    <source>
        <dbReference type="PROSITE-ProRule" id="PRU00023"/>
    </source>
</evidence>
<comment type="catalytic activity">
    <reaction evidence="7">
        <text>an acyl-CoA + acetyl-CoA = a 3-oxoacyl-CoA + CoA</text>
        <dbReference type="Rhea" id="RHEA:21564"/>
        <dbReference type="ChEBI" id="CHEBI:57287"/>
        <dbReference type="ChEBI" id="CHEBI:57288"/>
        <dbReference type="ChEBI" id="CHEBI:58342"/>
        <dbReference type="ChEBI" id="CHEBI:90726"/>
        <dbReference type="EC" id="2.3.1.16"/>
    </reaction>
</comment>
<evidence type="ECO:0000256" key="6">
    <source>
        <dbReference type="ARBA" id="ARBA00023315"/>
    </source>
</evidence>
<dbReference type="SMART" id="SM00248">
    <property type="entry name" value="ANK"/>
    <property type="match status" value="3"/>
</dbReference>
<dbReference type="NCBIfam" id="TIGR01930">
    <property type="entry name" value="AcCoA-C-Actrans"/>
    <property type="match status" value="1"/>
</dbReference>
<dbReference type="InterPro" id="IPR020617">
    <property type="entry name" value="Thiolase_C"/>
</dbReference>